<gene>
    <name evidence="2" type="ORF">SS50377_18179</name>
    <name evidence="3" type="ORF">SS50377_22799</name>
</gene>
<dbReference type="EMBL" id="KI546165">
    <property type="protein sequence ID" value="EST42310.1"/>
    <property type="molecule type" value="Genomic_DNA"/>
</dbReference>
<keyword evidence="1" id="KW-1133">Transmembrane helix</keyword>
<name>V6LCV1_9EUKA</name>
<evidence type="ECO:0008006" key="5">
    <source>
        <dbReference type="Google" id="ProtNLM"/>
    </source>
</evidence>
<evidence type="ECO:0000256" key="1">
    <source>
        <dbReference type="SAM" id="Phobius"/>
    </source>
</evidence>
<reference evidence="2 3" key="1">
    <citation type="journal article" date="2014" name="PLoS Genet.">
        <title>The Genome of Spironucleus salmonicida Highlights a Fish Pathogen Adapted to Fluctuating Environments.</title>
        <authorList>
            <person name="Xu F."/>
            <person name="Jerlstrom-Hultqvist J."/>
            <person name="Einarsson E."/>
            <person name="Astvaldsson A."/>
            <person name="Svard S.G."/>
            <person name="Andersson J.O."/>
        </authorList>
    </citation>
    <scope>NUCLEOTIDE SEQUENCE</scope>
    <source>
        <strain evidence="3">ATCC 50377</strain>
    </source>
</reference>
<keyword evidence="1" id="KW-0472">Membrane</keyword>
<keyword evidence="4" id="KW-1185">Reference proteome</keyword>
<feature type="transmembrane region" description="Helical" evidence="1">
    <location>
        <begin position="344"/>
        <end position="371"/>
    </location>
</feature>
<evidence type="ECO:0000313" key="2">
    <source>
        <dbReference type="EMBL" id="EST42310.1"/>
    </source>
</evidence>
<sequence length="393" mass="44971">MFWQSDEAKLILYLTNNCIQYGVPDYECNIQLFRIDGTIDNIVINAIDDEGNQIVKEQITDNFVKIDINYEFSNLIVNSYNSINIYLKLVADEILIVQKAVLSLVQSLQLGEMYLNPIFIVWAQIFSLIADPLPNAAELDALYGSRISSIYIRYEIFSKVDGETVVNLLFLTDSFEFPIIDRGIFCDDNSDGGACSEILLYLQNYNLEEVDVLLHYYFYDISGQMYLYASNIIKNTQDTCWASIYTIHYQNKICGTFSENEGSKFCPYQSEVQIKFSITLDAYQLDCIINYSVELGEICIESNTQDGVRKLCDLYKSGSSVSFTFKSGKDSFTLISGIRYSENYAMLLEIIFTLDLVIGIIFIALLIIRILQYKGLLSFRKRVVTKLQTDDDL</sequence>
<keyword evidence="1" id="KW-0812">Transmembrane</keyword>
<dbReference type="Proteomes" id="UP000018208">
    <property type="component" value="Unassembled WGS sequence"/>
</dbReference>
<evidence type="ECO:0000313" key="4">
    <source>
        <dbReference type="Proteomes" id="UP000018208"/>
    </source>
</evidence>
<dbReference type="AlphaFoldDB" id="V6LCV1"/>
<dbReference type="VEuPathDB" id="GiardiaDB:SS50377_22799"/>
<dbReference type="EMBL" id="AUWU02000003">
    <property type="protein sequence ID" value="KAH0575172.1"/>
    <property type="molecule type" value="Genomic_DNA"/>
</dbReference>
<evidence type="ECO:0000313" key="3">
    <source>
        <dbReference type="EMBL" id="KAH0575172.1"/>
    </source>
</evidence>
<reference evidence="3" key="2">
    <citation type="submission" date="2020-12" db="EMBL/GenBank/DDBJ databases">
        <title>New Spironucleus salmonicida genome in near-complete chromosomes.</title>
        <authorList>
            <person name="Xu F."/>
            <person name="Kurt Z."/>
            <person name="Jimenez-Gonzalez A."/>
            <person name="Astvaldsson A."/>
            <person name="Andersson J.O."/>
            <person name="Svard S.G."/>
        </authorList>
    </citation>
    <scope>NUCLEOTIDE SEQUENCE</scope>
    <source>
        <strain evidence="3">ATCC 50377</strain>
    </source>
</reference>
<protein>
    <recommendedName>
        <fullName evidence="5">Transmembrane protein</fullName>
    </recommendedName>
</protein>
<proteinExistence type="predicted"/>
<organism evidence="2">
    <name type="scientific">Spironucleus salmonicida</name>
    <dbReference type="NCBI Taxonomy" id="348837"/>
    <lineage>
        <taxon>Eukaryota</taxon>
        <taxon>Metamonada</taxon>
        <taxon>Diplomonadida</taxon>
        <taxon>Hexamitidae</taxon>
        <taxon>Hexamitinae</taxon>
        <taxon>Spironucleus</taxon>
    </lineage>
</organism>
<accession>V6LCV1</accession>